<keyword evidence="4 6" id="KW-1133">Transmembrane helix</keyword>
<evidence type="ECO:0000256" key="1">
    <source>
        <dbReference type="ARBA" id="ARBA00004141"/>
    </source>
</evidence>
<dbReference type="InterPro" id="IPR011701">
    <property type="entry name" value="MFS"/>
</dbReference>
<dbReference type="InterPro" id="IPR020846">
    <property type="entry name" value="MFS_dom"/>
</dbReference>
<dbReference type="PANTHER" id="PTHR43791">
    <property type="entry name" value="PERMEASE-RELATED"/>
    <property type="match status" value="1"/>
</dbReference>
<feature type="transmembrane region" description="Helical" evidence="6">
    <location>
        <begin position="140"/>
        <end position="161"/>
    </location>
</feature>
<name>A0A9P3FZI3_9APHY</name>
<comment type="caution">
    <text evidence="8">The sequence shown here is derived from an EMBL/GenBank/DDBJ whole genome shotgun (WGS) entry which is preliminary data.</text>
</comment>
<dbReference type="Proteomes" id="UP000703269">
    <property type="component" value="Unassembled WGS sequence"/>
</dbReference>
<evidence type="ECO:0000313" key="9">
    <source>
        <dbReference type="Proteomes" id="UP000703269"/>
    </source>
</evidence>
<dbReference type="InterPro" id="IPR036259">
    <property type="entry name" value="MFS_trans_sf"/>
</dbReference>
<keyword evidence="5 6" id="KW-0472">Membrane</keyword>
<dbReference type="GO" id="GO:0016020">
    <property type="term" value="C:membrane"/>
    <property type="evidence" value="ECO:0007669"/>
    <property type="project" value="UniProtKB-SubCell"/>
</dbReference>
<evidence type="ECO:0000256" key="2">
    <source>
        <dbReference type="ARBA" id="ARBA00022448"/>
    </source>
</evidence>
<dbReference type="Pfam" id="PF07690">
    <property type="entry name" value="MFS_1"/>
    <property type="match status" value="1"/>
</dbReference>
<evidence type="ECO:0000256" key="4">
    <source>
        <dbReference type="ARBA" id="ARBA00022989"/>
    </source>
</evidence>
<evidence type="ECO:0000313" key="8">
    <source>
        <dbReference type="EMBL" id="GJE85463.1"/>
    </source>
</evidence>
<feature type="transmembrane region" description="Helical" evidence="6">
    <location>
        <begin position="110"/>
        <end position="128"/>
    </location>
</feature>
<keyword evidence="9" id="KW-1185">Reference proteome</keyword>
<accession>A0A9P3FZI3</accession>
<dbReference type="SUPFAM" id="SSF103473">
    <property type="entry name" value="MFS general substrate transporter"/>
    <property type="match status" value="1"/>
</dbReference>
<dbReference type="AlphaFoldDB" id="A0A9P3FZI3"/>
<feature type="transmembrane region" description="Helical" evidence="6">
    <location>
        <begin position="36"/>
        <end position="57"/>
    </location>
</feature>
<keyword evidence="3 6" id="KW-0812">Transmembrane</keyword>
<dbReference type="PROSITE" id="PS50850">
    <property type="entry name" value="MFS"/>
    <property type="match status" value="1"/>
</dbReference>
<dbReference type="PANTHER" id="PTHR43791:SF85">
    <property type="entry name" value="TRANSPORTER, PUTATIVE (AFU_ORTHOLOGUE AFUA_6G00710)-RELATED"/>
    <property type="match status" value="1"/>
</dbReference>
<sequence>MDDRPPSPLFPDKEDSSVGFGVLENSEPALPKNSKVWWKIDLIVLPVVTVIFFLQFLDKGNIGNARVAGLQQQLKMSNTQYSITLTVQHIPYILIELPANLILKRVGGNIFLSTMVVLWGTVATLQGTVTSYSGLLACRFFLGLFEGNLFAGVTLYLSSFYPRLMLQLRRISIFFAAASLAGAFSGLLAAAIVNMDNVGGKPGWAWIFILEGLFTVCFGALSFWLLPRAPDTATFLTVEEKDYISAVLKHSGVVAESAADDDFSWHHVAATLRKPHVLVLMLAGFFNGTTLHQQNRTPCYECCVTWACWACCEMMLGRCWSIGRCQNALNIINIRT</sequence>
<feature type="transmembrane region" description="Helical" evidence="6">
    <location>
        <begin position="204"/>
        <end position="226"/>
    </location>
</feature>
<dbReference type="EMBL" id="BPQB01000002">
    <property type="protein sequence ID" value="GJE85463.1"/>
    <property type="molecule type" value="Genomic_DNA"/>
</dbReference>
<organism evidence="8 9">
    <name type="scientific">Phanerochaete sordida</name>
    <dbReference type="NCBI Taxonomy" id="48140"/>
    <lineage>
        <taxon>Eukaryota</taxon>
        <taxon>Fungi</taxon>
        <taxon>Dikarya</taxon>
        <taxon>Basidiomycota</taxon>
        <taxon>Agaricomycotina</taxon>
        <taxon>Agaricomycetes</taxon>
        <taxon>Polyporales</taxon>
        <taxon>Phanerochaetaceae</taxon>
        <taxon>Phanerochaete</taxon>
    </lineage>
</organism>
<dbReference type="GO" id="GO:0022857">
    <property type="term" value="F:transmembrane transporter activity"/>
    <property type="evidence" value="ECO:0007669"/>
    <property type="project" value="InterPro"/>
</dbReference>
<comment type="subcellular location">
    <subcellularLocation>
        <location evidence="1">Membrane</location>
        <topology evidence="1">Multi-pass membrane protein</topology>
    </subcellularLocation>
</comment>
<evidence type="ECO:0000256" key="6">
    <source>
        <dbReference type="SAM" id="Phobius"/>
    </source>
</evidence>
<dbReference type="FunFam" id="1.20.1250.20:FF:000034">
    <property type="entry name" value="MFS general substrate transporter"/>
    <property type="match status" value="1"/>
</dbReference>
<reference evidence="8 9" key="1">
    <citation type="submission" date="2021-08" db="EMBL/GenBank/DDBJ databases">
        <title>Draft Genome Sequence of Phanerochaete sordida strain YK-624.</title>
        <authorList>
            <person name="Mori T."/>
            <person name="Dohra H."/>
            <person name="Suzuki T."/>
            <person name="Kawagishi H."/>
            <person name="Hirai H."/>
        </authorList>
    </citation>
    <scope>NUCLEOTIDE SEQUENCE [LARGE SCALE GENOMIC DNA]</scope>
    <source>
        <strain evidence="8 9">YK-624</strain>
    </source>
</reference>
<evidence type="ECO:0000256" key="3">
    <source>
        <dbReference type="ARBA" id="ARBA00022692"/>
    </source>
</evidence>
<proteinExistence type="predicted"/>
<dbReference type="OrthoDB" id="2985014at2759"/>
<feature type="transmembrane region" description="Helical" evidence="6">
    <location>
        <begin position="173"/>
        <end position="192"/>
    </location>
</feature>
<keyword evidence="2" id="KW-0813">Transport</keyword>
<evidence type="ECO:0000259" key="7">
    <source>
        <dbReference type="PROSITE" id="PS50850"/>
    </source>
</evidence>
<feature type="domain" description="Major facilitator superfamily (MFS) profile" evidence="7">
    <location>
        <begin position="44"/>
        <end position="336"/>
    </location>
</feature>
<dbReference type="Gene3D" id="1.20.1250.20">
    <property type="entry name" value="MFS general substrate transporter like domains"/>
    <property type="match status" value="1"/>
</dbReference>
<gene>
    <name evidence="8" type="ORF">PsYK624_015420</name>
</gene>
<evidence type="ECO:0000256" key="5">
    <source>
        <dbReference type="ARBA" id="ARBA00023136"/>
    </source>
</evidence>
<protein>
    <recommendedName>
        <fullName evidence="7">Major facilitator superfamily (MFS) profile domain-containing protein</fullName>
    </recommendedName>
</protein>